<feature type="transmembrane region" description="Helical" evidence="10">
    <location>
        <begin position="714"/>
        <end position="733"/>
    </location>
</feature>
<dbReference type="InterPro" id="IPR056824">
    <property type="entry name" value="PGAP1_TMD"/>
</dbReference>
<proteinExistence type="inferred from homology"/>
<dbReference type="Gene3D" id="3.40.50.1820">
    <property type="entry name" value="alpha/beta hydrolase"/>
    <property type="match status" value="1"/>
</dbReference>
<keyword evidence="3 10" id="KW-0813">Transport</keyword>
<feature type="transmembrane region" description="Helical" evidence="10">
    <location>
        <begin position="906"/>
        <end position="924"/>
    </location>
</feature>
<feature type="transmembrane region" description="Helical" evidence="10">
    <location>
        <begin position="739"/>
        <end position="758"/>
    </location>
</feature>
<dbReference type="Pfam" id="PF25141">
    <property type="entry name" value="PGAP1_2nd"/>
    <property type="match status" value="1"/>
</dbReference>
<dbReference type="Pfam" id="PF07819">
    <property type="entry name" value="PGAP1"/>
    <property type="match status" value="1"/>
</dbReference>
<evidence type="ECO:0000256" key="4">
    <source>
        <dbReference type="ARBA" id="ARBA00022692"/>
    </source>
</evidence>
<reference evidence="13 14" key="1">
    <citation type="submission" date="2018-12" db="EMBL/GenBank/DDBJ databases">
        <authorList>
            <person name="Tiukova I."/>
            <person name="Dainat J."/>
        </authorList>
    </citation>
    <scope>NUCLEOTIDE SEQUENCE [LARGE SCALE GENOMIC DNA]</scope>
</reference>
<feature type="transmembrane region" description="Helical" evidence="10">
    <location>
        <begin position="654"/>
        <end position="678"/>
    </location>
</feature>
<dbReference type="AlphaFoldDB" id="A0A448YIJ7"/>
<dbReference type="EMBL" id="CAACVR010000007">
    <property type="protein sequence ID" value="VEU20764.1"/>
    <property type="molecule type" value="Genomic_DNA"/>
</dbReference>
<dbReference type="GO" id="GO:0006888">
    <property type="term" value="P:endoplasmic reticulum to Golgi vesicle-mediated transport"/>
    <property type="evidence" value="ECO:0007669"/>
    <property type="project" value="TreeGrafter"/>
</dbReference>
<evidence type="ECO:0000256" key="7">
    <source>
        <dbReference type="ARBA" id="ARBA00022927"/>
    </source>
</evidence>
<comment type="function">
    <text evidence="10">Involved in inositol deacylation of GPI-anchored proteins which plays important roles in the quality control and ER-associated degradation of GPI-anchored proteins.</text>
</comment>
<evidence type="ECO:0000256" key="10">
    <source>
        <dbReference type="RuleBase" id="RU365011"/>
    </source>
</evidence>
<evidence type="ECO:0000313" key="13">
    <source>
        <dbReference type="EMBL" id="VEU20764.1"/>
    </source>
</evidence>
<dbReference type="GO" id="GO:0050185">
    <property type="term" value="F:phosphatidylinositol deacylase activity"/>
    <property type="evidence" value="ECO:0007669"/>
    <property type="project" value="TreeGrafter"/>
</dbReference>
<protein>
    <recommendedName>
        <fullName evidence="10">GPI inositol-deacylase</fullName>
        <ecNumber evidence="10">3.1.-.-</ecNumber>
    </recommendedName>
</protein>
<keyword evidence="9 10" id="KW-0472">Membrane</keyword>
<sequence length="937" mass="104383">MSPAYARVYGFDESHTKYASKYSLYLYREQGKDPLPRENTDQQGSSHLTGTPILFIPGNAGSYKQVRSIAAQAANIFYEERESIVNPNVTSLDFFAADFNGDFTAFHGRTMTDQSEYLNDAVKFILSLYQNNEKPACSVILLGHSMGGVVARVMLSLPNYLEGSVNTILTLAAPHAAAPATFDGELISVMSSADDFWRKGGKLRNVTVVSITGGILDTTLPADYTTLTGIVPDTNGLTVTTSGIPGVWTPMDHLAIVWCDQLRRIVARTLLEVTDREMIGYSRDHRMEVFRKYFKGVSSPLSGKTFGLKIDLNQLKDSARERSFQLPAPKSKRDSVGPDIHMLQLPQDGSMRFSFLSSLRPTSLDKLAESSSPAILFCRTVPSGSKPQSAVFDYTSSSTSQFVQLDCIDVHDTVQMVPRSGVSSAEKSSYGGESKPFYSLDLSAESLSNINTIVIAEPGLAIPAGDFVLADLQPESATQLTLGQKSLWKLLSRGGYDLTLPSQRPLVVDIDVPSARSSLLAYSFDIRYRKSPLERFSPFLSQTVGDDTKWHIDLNHVISHILGDSPFSPYKRSANMKLRLYTDSFVSDQITDIYMSVDWFKSLRNLVLRYRLSIVGLPMFVTCFVFFLQLQTYISGGCFPDFGDTLYRFCSLKILAPITAVFCVLSSITSIPIVRAVLRWLDPIRSADLSSMKAVSGPDVTLDEYFLGIGESALWFYGPIALLISIALVGALYMVVSCVIQLVVLLAGFLSISFSSLASSRRRTFSVVLLMALVLIYFPYQFAFVCCFFTQTFVVLKAYVSETSPSYRNFNLSLLLLMAWILPINVPIMIVWVHNFSLKWATPFSSHHNLLAVLPIVLLIQLNNSGYTLSRPVSKPAVFITRFLVAYTAFYALIFGTRHMFLMHHLFNILCAWFLLLMLQDWFLPRKLLKDLPSKLH</sequence>
<dbReference type="InterPro" id="IPR029058">
    <property type="entry name" value="AB_hydrolase_fold"/>
</dbReference>
<dbReference type="EC" id="3.1.-.-" evidence="10"/>
<evidence type="ECO:0000313" key="14">
    <source>
        <dbReference type="Proteomes" id="UP000290900"/>
    </source>
</evidence>
<keyword evidence="14" id="KW-1185">Reference proteome</keyword>
<feature type="transmembrane region" description="Helical" evidence="10">
    <location>
        <begin position="814"/>
        <end position="838"/>
    </location>
</feature>
<dbReference type="SUPFAM" id="SSF53474">
    <property type="entry name" value="alpha/beta-Hydrolases"/>
    <property type="match status" value="1"/>
</dbReference>
<evidence type="ECO:0000256" key="1">
    <source>
        <dbReference type="ARBA" id="ARBA00004477"/>
    </source>
</evidence>
<comment type="similarity">
    <text evidence="2 10">Belongs to the GPI inositol-deacylase family.</text>
</comment>
<feature type="domain" description="GPI inositol-deacylase PGAP1-like alpha/beta" evidence="11">
    <location>
        <begin position="47"/>
        <end position="273"/>
    </location>
</feature>
<dbReference type="InterPro" id="IPR039529">
    <property type="entry name" value="PGAP1/BST1"/>
</dbReference>
<dbReference type="InParanoid" id="A0A448YIJ7"/>
<keyword evidence="4 10" id="KW-0812">Transmembrane</keyword>
<evidence type="ECO:0000259" key="11">
    <source>
        <dbReference type="Pfam" id="PF07819"/>
    </source>
</evidence>
<evidence type="ECO:0000256" key="5">
    <source>
        <dbReference type="ARBA" id="ARBA00022801"/>
    </source>
</evidence>
<keyword evidence="8 10" id="KW-1133">Transmembrane helix</keyword>
<dbReference type="InterPro" id="IPR012908">
    <property type="entry name" value="PGAP1-ab_dom-like"/>
</dbReference>
<feature type="transmembrane region" description="Helical" evidence="10">
    <location>
        <begin position="610"/>
        <end position="634"/>
    </location>
</feature>
<dbReference type="GO" id="GO:0015031">
    <property type="term" value="P:protein transport"/>
    <property type="evidence" value="ECO:0007669"/>
    <property type="project" value="UniProtKB-KW"/>
</dbReference>
<keyword evidence="7 10" id="KW-0653">Protein transport</keyword>
<evidence type="ECO:0000256" key="2">
    <source>
        <dbReference type="ARBA" id="ARBA00006931"/>
    </source>
</evidence>
<evidence type="ECO:0000256" key="6">
    <source>
        <dbReference type="ARBA" id="ARBA00022824"/>
    </source>
</evidence>
<evidence type="ECO:0000256" key="3">
    <source>
        <dbReference type="ARBA" id="ARBA00022448"/>
    </source>
</evidence>
<dbReference type="GO" id="GO:0006505">
    <property type="term" value="P:GPI anchor metabolic process"/>
    <property type="evidence" value="ECO:0007669"/>
    <property type="project" value="TreeGrafter"/>
</dbReference>
<dbReference type="PANTHER" id="PTHR15495:SF7">
    <property type="entry name" value="GPI INOSITOL-DEACYLASE"/>
    <property type="match status" value="1"/>
</dbReference>
<dbReference type="Pfam" id="PF25140">
    <property type="entry name" value="PGAP1_TMD"/>
    <property type="match status" value="1"/>
</dbReference>
<keyword evidence="5 10" id="KW-0378">Hydrolase</keyword>
<evidence type="ECO:0000256" key="8">
    <source>
        <dbReference type="ARBA" id="ARBA00022989"/>
    </source>
</evidence>
<feature type="transmembrane region" description="Helical" evidence="10">
    <location>
        <begin position="765"/>
        <end position="794"/>
    </location>
</feature>
<keyword evidence="6 10" id="KW-0256">Endoplasmic reticulum</keyword>
<organism evidence="13 14">
    <name type="scientific">Brettanomyces naardenensis</name>
    <name type="common">Yeast</name>
    <dbReference type="NCBI Taxonomy" id="13370"/>
    <lineage>
        <taxon>Eukaryota</taxon>
        <taxon>Fungi</taxon>
        <taxon>Dikarya</taxon>
        <taxon>Ascomycota</taxon>
        <taxon>Saccharomycotina</taxon>
        <taxon>Pichiomycetes</taxon>
        <taxon>Pichiales</taxon>
        <taxon>Pichiaceae</taxon>
        <taxon>Brettanomyces</taxon>
    </lineage>
</organism>
<name>A0A448YIJ7_BRENA</name>
<dbReference type="Proteomes" id="UP000290900">
    <property type="component" value="Unassembled WGS sequence"/>
</dbReference>
<feature type="domain" description="GPI inositol-deacylase transmembrane" evidence="12">
    <location>
        <begin position="617"/>
        <end position="917"/>
    </location>
</feature>
<dbReference type="PANTHER" id="PTHR15495">
    <property type="entry name" value="NEGATIVE REGULATOR OF VESICLE FORMATION-RELATED"/>
    <property type="match status" value="1"/>
</dbReference>
<evidence type="ECO:0000259" key="12">
    <source>
        <dbReference type="Pfam" id="PF25140"/>
    </source>
</evidence>
<dbReference type="STRING" id="13370.A0A448YIJ7"/>
<accession>A0A448YIJ7</accession>
<dbReference type="GO" id="GO:0005789">
    <property type="term" value="C:endoplasmic reticulum membrane"/>
    <property type="evidence" value="ECO:0007669"/>
    <property type="project" value="UniProtKB-SubCell"/>
</dbReference>
<dbReference type="FunCoup" id="A0A448YIJ7">
    <property type="interactions" value="46"/>
</dbReference>
<comment type="subcellular location">
    <subcellularLocation>
        <location evidence="1">Endoplasmic reticulum membrane</location>
        <topology evidence="1">Multi-pass membrane protein</topology>
    </subcellularLocation>
</comment>
<evidence type="ECO:0000256" key="9">
    <source>
        <dbReference type="ARBA" id="ARBA00023136"/>
    </source>
</evidence>
<feature type="transmembrane region" description="Helical" evidence="10">
    <location>
        <begin position="876"/>
        <end position="894"/>
    </location>
</feature>
<gene>
    <name evidence="13" type="ORF">BRENAR_LOCUS1499</name>
</gene>
<dbReference type="OrthoDB" id="348976at2759"/>